<proteinExistence type="predicted"/>
<dbReference type="Proteomes" id="UP000494216">
    <property type="component" value="Unassembled WGS sequence"/>
</dbReference>
<protein>
    <submittedName>
        <fullName evidence="2">Molybdopterin binding domain protein</fullName>
    </submittedName>
</protein>
<comment type="caution">
    <text evidence="2">The sequence shown here is derived from an EMBL/GenBank/DDBJ whole genome shotgun (WGS) entry which is preliminary data.</text>
</comment>
<dbReference type="EMBL" id="CADCXN010000105">
    <property type="protein sequence ID" value="CAA9892561.1"/>
    <property type="molecule type" value="Genomic_DNA"/>
</dbReference>
<dbReference type="Pfam" id="PF18146">
    <property type="entry name" value="CinA_KH"/>
    <property type="match status" value="1"/>
</dbReference>
<dbReference type="InterPro" id="IPR036425">
    <property type="entry name" value="MoaB/Mog-like_dom_sf"/>
</dbReference>
<dbReference type="Gene3D" id="3.30.70.2860">
    <property type="match status" value="1"/>
</dbReference>
<reference evidence="2 3" key="1">
    <citation type="submission" date="2020-02" db="EMBL/GenBank/DDBJ databases">
        <authorList>
            <person name="Hogendoorn C."/>
        </authorList>
    </citation>
    <scope>NUCLEOTIDE SEQUENCE [LARGE SCALE GENOMIC DNA]</scope>
    <source>
        <strain evidence="2">METHB21</strain>
    </source>
</reference>
<dbReference type="RefSeq" id="WP_174627318.1">
    <property type="nucleotide sequence ID" value="NZ_CADCXN010000105.1"/>
</dbReference>
<accession>A0A8S0WS94</accession>
<dbReference type="SUPFAM" id="SSF53218">
    <property type="entry name" value="Molybdenum cofactor biosynthesis proteins"/>
    <property type="match status" value="1"/>
</dbReference>
<dbReference type="InterPro" id="IPR041424">
    <property type="entry name" value="CinA_KH"/>
</dbReference>
<dbReference type="SMART" id="SM00852">
    <property type="entry name" value="MoCF_biosynth"/>
    <property type="match status" value="1"/>
</dbReference>
<organism evidence="2 3">
    <name type="scientific">Candidatus Methylobacter favarea</name>
    <dbReference type="NCBI Taxonomy" id="2707345"/>
    <lineage>
        <taxon>Bacteria</taxon>
        <taxon>Pseudomonadati</taxon>
        <taxon>Pseudomonadota</taxon>
        <taxon>Gammaproteobacteria</taxon>
        <taxon>Methylococcales</taxon>
        <taxon>Methylococcaceae</taxon>
        <taxon>Methylobacter</taxon>
    </lineage>
</organism>
<dbReference type="PANTHER" id="PTHR13939">
    <property type="entry name" value="NICOTINAMIDE-NUCLEOTIDE AMIDOHYDROLASE PNCC"/>
    <property type="match status" value="1"/>
</dbReference>
<evidence type="ECO:0000259" key="1">
    <source>
        <dbReference type="SMART" id="SM00852"/>
    </source>
</evidence>
<dbReference type="Pfam" id="PF00994">
    <property type="entry name" value="MoCF_biosynth"/>
    <property type="match status" value="1"/>
</dbReference>
<evidence type="ECO:0000313" key="2">
    <source>
        <dbReference type="EMBL" id="CAA9892561.1"/>
    </source>
</evidence>
<dbReference type="Gene3D" id="3.40.980.10">
    <property type="entry name" value="MoaB/Mog-like domain"/>
    <property type="match status" value="1"/>
</dbReference>
<name>A0A8S0WS94_9GAMM</name>
<feature type="domain" description="MoaB/Mog" evidence="1">
    <location>
        <begin position="6"/>
        <end position="173"/>
    </location>
</feature>
<dbReference type="NCBIfam" id="TIGR00177">
    <property type="entry name" value="molyb_syn"/>
    <property type="match status" value="1"/>
</dbReference>
<dbReference type="AlphaFoldDB" id="A0A8S0WS94"/>
<dbReference type="PIRSF" id="PIRSF006728">
    <property type="entry name" value="CinA"/>
    <property type="match status" value="1"/>
</dbReference>
<dbReference type="InterPro" id="IPR050101">
    <property type="entry name" value="CinA"/>
</dbReference>
<sequence>MNPTLEIFSQGEEIVSGQTVDTNAAWLSQQVMQMGFKVTRHTAVGDKLDDLVVLLREISARADCCICTGGLGPTSDDLTAEAVAEAFGLPLEFDSVAFAQIKLFFARRNRVMPEVNRKQALFPKGAERIDNAWGTAPGFSLQSGRCWFAFVPGVPMEMQHLFLETIKPGLKSRFSLKPGKLISIKTIGIGESDIQERISAVAIPSQVQLGFRAGADEVQTKLLFPNDYSETAMAALATSVASQLGEHVFAIDGLAEPTGDLVAVVDKLMNAGKHTLAVIETASQGLLSAKCIGTHWLLSTLYEQSLSRLGQKFSVEINADDLMATAQALAAAMQKSSAAEFVLVQLYAGDNKALHDKDQSIVLYNVLLTGAEFHQAVYSIGGPIKRKQNQAALLALDLLRRCLRHT</sequence>
<dbReference type="PANTHER" id="PTHR13939:SF0">
    <property type="entry name" value="NMN AMIDOHYDROLASE-LIKE PROTEIN YFAY"/>
    <property type="match status" value="1"/>
</dbReference>
<keyword evidence="3" id="KW-1185">Reference proteome</keyword>
<evidence type="ECO:0000313" key="3">
    <source>
        <dbReference type="Proteomes" id="UP000494216"/>
    </source>
</evidence>
<dbReference type="CDD" id="cd00885">
    <property type="entry name" value="cinA"/>
    <property type="match status" value="1"/>
</dbReference>
<dbReference type="InterPro" id="IPR001453">
    <property type="entry name" value="MoaB/Mog_dom"/>
</dbReference>
<gene>
    <name evidence="2" type="ORF">METHB2_720014</name>
</gene>
<dbReference type="InterPro" id="IPR008135">
    <property type="entry name" value="Competence-induced_CinA"/>
</dbReference>